<dbReference type="InterPro" id="IPR018307">
    <property type="entry name" value="ABL9/DENND6_dom"/>
</dbReference>
<dbReference type="EMBL" id="BPQB01000022">
    <property type="protein sequence ID" value="GJE91600.1"/>
    <property type="molecule type" value="Genomic_DNA"/>
</dbReference>
<reference evidence="4 5" key="1">
    <citation type="submission" date="2021-08" db="EMBL/GenBank/DDBJ databases">
        <title>Draft Genome Sequence of Phanerochaete sordida strain YK-624.</title>
        <authorList>
            <person name="Mori T."/>
            <person name="Dohra H."/>
            <person name="Suzuki T."/>
            <person name="Kawagishi H."/>
            <person name="Hirai H."/>
        </authorList>
    </citation>
    <scope>NUCLEOTIDE SEQUENCE [LARGE SCALE GENOMIC DNA]</scope>
    <source>
        <strain evidence="4 5">YK-624</strain>
    </source>
</reference>
<dbReference type="Pfam" id="PF09794">
    <property type="entry name" value="Avl9"/>
    <property type="match status" value="1"/>
</dbReference>
<feature type="compositionally biased region" description="Pro residues" evidence="2">
    <location>
        <begin position="177"/>
        <end position="192"/>
    </location>
</feature>
<evidence type="ECO:0000256" key="1">
    <source>
        <dbReference type="ARBA" id="ARBA00038178"/>
    </source>
</evidence>
<evidence type="ECO:0000259" key="3">
    <source>
        <dbReference type="PROSITE" id="PS50211"/>
    </source>
</evidence>
<feature type="compositionally biased region" description="Polar residues" evidence="2">
    <location>
        <begin position="1"/>
        <end position="17"/>
    </location>
</feature>
<dbReference type="AlphaFoldDB" id="A0A9P3LDT8"/>
<keyword evidence="5" id="KW-1185">Reference proteome</keyword>
<gene>
    <name evidence="4" type="ORF">PsYK624_077500</name>
</gene>
<feature type="compositionally biased region" description="Basic and acidic residues" evidence="2">
    <location>
        <begin position="27"/>
        <end position="44"/>
    </location>
</feature>
<dbReference type="OrthoDB" id="26278at2759"/>
<feature type="compositionally biased region" description="Basic and acidic residues" evidence="2">
    <location>
        <begin position="119"/>
        <end position="130"/>
    </location>
</feature>
<feature type="compositionally biased region" description="Low complexity" evidence="2">
    <location>
        <begin position="48"/>
        <end position="64"/>
    </location>
</feature>
<dbReference type="PANTHER" id="PTHR31017:SF1">
    <property type="entry name" value="LATE SECRETORY PATHWAY PROTEIN AVL9 HOMOLOG"/>
    <property type="match status" value="1"/>
</dbReference>
<comment type="caution">
    <text evidence="4">The sequence shown here is derived from an EMBL/GenBank/DDBJ whole genome shotgun (WGS) entry which is preliminary data.</text>
</comment>
<feature type="compositionally biased region" description="Low complexity" evidence="2">
    <location>
        <begin position="718"/>
        <end position="734"/>
    </location>
</feature>
<dbReference type="Proteomes" id="UP000703269">
    <property type="component" value="Unassembled WGS sequence"/>
</dbReference>
<dbReference type="PANTHER" id="PTHR31017">
    <property type="entry name" value="LATE SECRETORY PATHWAY PROTEIN AVL9-RELATED"/>
    <property type="match status" value="1"/>
</dbReference>
<dbReference type="InterPro" id="IPR051731">
    <property type="entry name" value="DENND11/AVL9_GEFs"/>
</dbReference>
<dbReference type="GO" id="GO:0005737">
    <property type="term" value="C:cytoplasm"/>
    <property type="evidence" value="ECO:0007669"/>
    <property type="project" value="TreeGrafter"/>
</dbReference>
<feature type="domain" description="UDENN" evidence="3">
    <location>
        <begin position="230"/>
        <end position="657"/>
    </location>
</feature>
<feature type="compositionally biased region" description="Low complexity" evidence="2">
    <location>
        <begin position="866"/>
        <end position="883"/>
    </location>
</feature>
<protein>
    <submittedName>
        <fullName evidence="4">Late secretory pathway protein AVL9</fullName>
    </submittedName>
</protein>
<organism evidence="4 5">
    <name type="scientific">Phanerochaete sordida</name>
    <dbReference type="NCBI Taxonomy" id="48140"/>
    <lineage>
        <taxon>Eukaryota</taxon>
        <taxon>Fungi</taxon>
        <taxon>Dikarya</taxon>
        <taxon>Basidiomycota</taxon>
        <taxon>Agaricomycotina</taxon>
        <taxon>Agaricomycetes</taxon>
        <taxon>Polyporales</taxon>
        <taxon>Phanerochaetaceae</taxon>
        <taxon>Phanerochaete</taxon>
    </lineage>
</organism>
<evidence type="ECO:0000256" key="2">
    <source>
        <dbReference type="SAM" id="MobiDB-lite"/>
    </source>
</evidence>
<name>A0A9P3LDT8_9APHY</name>
<dbReference type="PROSITE" id="PS50211">
    <property type="entry name" value="DENN"/>
    <property type="match status" value="1"/>
</dbReference>
<accession>A0A9P3LDT8</accession>
<sequence>MTTPPTLDVLSPTNSHFLLNPELEHDDSEHSDDHLDVDFDRSDGDTASQRSISLSSPPRSPRQSVHLDPSAHDAEEQEHGDDAHTPVNVIRESLSFAHRDSHPFTLDTDLSSEQDAETDDRSSFMRRLNDAETPLSSAAPSVHEKEEEEEHQADADHAAELAAEEEERNEEPAALFSPPPSSRMSYPPPPLQKPDSSRASIASFASGSTSYSRKARPESMLVTHTGPLVLGIALVDFNHLVGPKIEFARGSIFDDEELSKILPFLALPDGAHLTVEDYSYFHLVPSSPNPSTIFGISCNRQIRSADLLVKDQDVTRSTVQKAVVVLASKPVFGPIRDRLGVVTKALFAQRDFTDMTILDEFQESLELSLRSQLTESGLYMGTSLRELVHTFRQRTLILLKALMLQKKIMFYGHPVEKLCTYQYSLVTLVPGLLQHLDDCGSPPLAERAKGLSRPTELRTSDPKSMMAYVGLPLDLFGKDAFFQPYLPLQQLDMLKDTRSWLCGTTNSIVTQQKEVDLLVNLETGAFEFRNPALERVAGLTPADRKWMDDVVKDVNESFDAADPSGSPNIQFKGSDDYLRQKFDEYISGALSCVKYSDFVSKGVGAGVMITDGAGNPNAINDFNMLWIAEFKKTNAYEVWERVTDPLLFDIMEPRHPCTDRPSVLADVGLRLSEGIQELKLDQRLAPTGEAISKTFNEASTGFFKAVDSVRGRWMQRAGSSSSGSGAQTGSSSGSIVDVTKSDAGSIRSGRDSVLSTPDSSPQPPAAHPSGIRPLSLSANKMPVPVQPAPPVPTAAEVRQSSSSWGASIGSFFAQRSTRFSVAKPATPPREASPAPSMGSVRSTAVPTPTELGVDELQPKNLDEAHAAPPRAEPAAPKGPARKPSVGSIRSDAFTLHSEDGDTGVAM</sequence>
<feature type="compositionally biased region" description="Basic and acidic residues" evidence="2">
    <location>
        <begin position="856"/>
        <end position="865"/>
    </location>
</feature>
<comment type="similarity">
    <text evidence="1">Belongs to the AVL9 family.</text>
</comment>
<feature type="compositionally biased region" description="Polar residues" evidence="2">
    <location>
        <begin position="197"/>
        <end position="212"/>
    </location>
</feature>
<dbReference type="InterPro" id="IPR037516">
    <property type="entry name" value="Tripartite_DENN"/>
</dbReference>
<evidence type="ECO:0000313" key="5">
    <source>
        <dbReference type="Proteomes" id="UP000703269"/>
    </source>
</evidence>
<proteinExistence type="inferred from homology"/>
<evidence type="ECO:0000313" key="4">
    <source>
        <dbReference type="EMBL" id="GJE91600.1"/>
    </source>
</evidence>
<feature type="region of interest" description="Disordered" evidence="2">
    <location>
        <begin position="821"/>
        <end position="906"/>
    </location>
</feature>
<feature type="region of interest" description="Disordered" evidence="2">
    <location>
        <begin position="714"/>
        <end position="797"/>
    </location>
</feature>
<feature type="region of interest" description="Disordered" evidence="2">
    <location>
        <begin position="1"/>
        <end position="217"/>
    </location>
</feature>